<reference evidence="1 2" key="1">
    <citation type="submission" date="2022-01" db="EMBL/GenBank/DDBJ databases">
        <authorList>
            <person name="Xiong W."/>
            <person name="Schranz E."/>
        </authorList>
    </citation>
    <scope>NUCLEOTIDE SEQUENCE [LARGE SCALE GENOMIC DNA]</scope>
</reference>
<dbReference type="EMBL" id="CAKMRJ010005412">
    <property type="protein sequence ID" value="CAH1443139.1"/>
    <property type="molecule type" value="Genomic_DNA"/>
</dbReference>
<evidence type="ECO:0000313" key="1">
    <source>
        <dbReference type="EMBL" id="CAH1443139.1"/>
    </source>
</evidence>
<proteinExistence type="predicted"/>
<dbReference type="PANTHER" id="PTHR33881:SF7">
    <property type="entry name" value="NEUROGENIC LOCUS NOTCH-LIKE PROTEIN"/>
    <property type="match status" value="1"/>
</dbReference>
<dbReference type="AlphaFoldDB" id="A0AAU9NZF6"/>
<accession>A0AAU9NZF6</accession>
<dbReference type="Proteomes" id="UP001157418">
    <property type="component" value="Unassembled WGS sequence"/>
</dbReference>
<keyword evidence="2" id="KW-1185">Reference proteome</keyword>
<dbReference type="PANTHER" id="PTHR33881">
    <property type="entry name" value="NEUROGENIC LOCUS NOTCH-LIKE PROTEIN"/>
    <property type="match status" value="1"/>
</dbReference>
<comment type="caution">
    <text evidence="1">The sequence shown here is derived from an EMBL/GenBank/DDBJ whole genome shotgun (WGS) entry which is preliminary data.</text>
</comment>
<protein>
    <recommendedName>
        <fullName evidence="3">EGF-like domain-containing protein</fullName>
    </recommendedName>
</protein>
<evidence type="ECO:0008006" key="3">
    <source>
        <dbReference type="Google" id="ProtNLM"/>
    </source>
</evidence>
<sequence length="231" mass="25564">MRWLRNDVMPYFLVSLVGNMIYLYVIHPSNIASLQPWCIATSVGDILAPLLSPIFEDACNDVKCGQGTCKPSGNSTIPFECECSPGWKQMAVTDDDNSLKFLPCVIPNCTMNYSCSKAPPPVQEKENRGNESIFDVCRWTDCGGGKCETTSLFTHKCECDQGYHNLLNLTFSPCFKECSPGMDCKDLGLGFGNKSPPAPPPSLSDDRSNQGNYRLERSFNLLIFTFTLLAI</sequence>
<evidence type="ECO:0000313" key="2">
    <source>
        <dbReference type="Proteomes" id="UP001157418"/>
    </source>
</evidence>
<gene>
    <name evidence="1" type="ORF">LVIROSA_LOCUS29079</name>
</gene>
<organism evidence="1 2">
    <name type="scientific">Lactuca virosa</name>
    <dbReference type="NCBI Taxonomy" id="75947"/>
    <lineage>
        <taxon>Eukaryota</taxon>
        <taxon>Viridiplantae</taxon>
        <taxon>Streptophyta</taxon>
        <taxon>Embryophyta</taxon>
        <taxon>Tracheophyta</taxon>
        <taxon>Spermatophyta</taxon>
        <taxon>Magnoliopsida</taxon>
        <taxon>eudicotyledons</taxon>
        <taxon>Gunneridae</taxon>
        <taxon>Pentapetalae</taxon>
        <taxon>asterids</taxon>
        <taxon>campanulids</taxon>
        <taxon>Asterales</taxon>
        <taxon>Asteraceae</taxon>
        <taxon>Cichorioideae</taxon>
        <taxon>Cichorieae</taxon>
        <taxon>Lactucinae</taxon>
        <taxon>Lactuca</taxon>
    </lineage>
</organism>
<name>A0AAU9NZF6_9ASTR</name>